<dbReference type="SUPFAM" id="SSF55486">
    <property type="entry name" value="Metalloproteases ('zincins'), catalytic domain"/>
    <property type="match status" value="1"/>
</dbReference>
<dbReference type="CDD" id="cd20169">
    <property type="entry name" value="Peptidase_M90_mtfA"/>
    <property type="match status" value="1"/>
</dbReference>
<dbReference type="GO" id="GO:0005829">
    <property type="term" value="C:cytosol"/>
    <property type="evidence" value="ECO:0007669"/>
    <property type="project" value="TreeGrafter"/>
</dbReference>
<sequence>MLRVLARYHRARIIHHQRIPFGLWHDVCQRVDVLRRLTAPERARLRLLTTLFLHEKRINGVQGLVLNREMEVIIAAQACVLILNLGLDQFDGWVEVVVYPDAFRVPLGALYGHGLDDNGLVDEGEQTLDGESWQHGPVILSWASIEQELASEGRGRNLILHEFSHKLDMLNGRANGFPPLHPEMDLQRWSRVLNQAFIRLQEQVFHDEPGCIDDYAATNPAEFFAVISEYFFMSPHVLQHYCAEVYEQLRAYYRQDPLSRYTVLLAVT</sequence>
<dbReference type="AlphaFoldDB" id="A0A3B1AVH8"/>
<organism evidence="1">
    <name type="scientific">hydrothermal vent metagenome</name>
    <dbReference type="NCBI Taxonomy" id="652676"/>
    <lineage>
        <taxon>unclassified sequences</taxon>
        <taxon>metagenomes</taxon>
        <taxon>ecological metagenomes</taxon>
    </lineage>
</organism>
<dbReference type="GO" id="GO:0004177">
    <property type="term" value="F:aminopeptidase activity"/>
    <property type="evidence" value="ECO:0007669"/>
    <property type="project" value="TreeGrafter"/>
</dbReference>
<dbReference type="EMBL" id="UOFU01000318">
    <property type="protein sequence ID" value="VAX03308.1"/>
    <property type="molecule type" value="Genomic_DNA"/>
</dbReference>
<dbReference type="PANTHER" id="PTHR30164:SF2">
    <property type="entry name" value="PROTEIN MTFA"/>
    <property type="match status" value="1"/>
</dbReference>
<name>A0A3B1AVH8_9ZZZZ</name>
<dbReference type="PANTHER" id="PTHR30164">
    <property type="entry name" value="MTFA PEPTIDASE"/>
    <property type="match status" value="1"/>
</dbReference>
<dbReference type="InterPro" id="IPR042252">
    <property type="entry name" value="MtfA_N"/>
</dbReference>
<evidence type="ECO:0000313" key="1">
    <source>
        <dbReference type="EMBL" id="VAX03308.1"/>
    </source>
</evidence>
<proteinExistence type="predicted"/>
<dbReference type="InterPro" id="IPR010384">
    <property type="entry name" value="MtfA_fam"/>
</dbReference>
<reference evidence="1" key="1">
    <citation type="submission" date="2018-06" db="EMBL/GenBank/DDBJ databases">
        <authorList>
            <person name="Zhirakovskaya E."/>
        </authorList>
    </citation>
    <scope>NUCLEOTIDE SEQUENCE</scope>
</reference>
<gene>
    <name evidence="1" type="ORF">MNBD_GAMMA20-426</name>
</gene>
<protein>
    <submittedName>
        <fullName evidence="1">Inner membrane protein</fullName>
    </submittedName>
</protein>
<dbReference type="GO" id="GO:0008237">
    <property type="term" value="F:metallopeptidase activity"/>
    <property type="evidence" value="ECO:0007669"/>
    <property type="project" value="InterPro"/>
</dbReference>
<accession>A0A3B1AVH8</accession>
<dbReference type="InterPro" id="IPR024079">
    <property type="entry name" value="MetalloPept_cat_dom_sf"/>
</dbReference>
<dbReference type="Pfam" id="PF06167">
    <property type="entry name" value="Peptidase_M90"/>
    <property type="match status" value="1"/>
</dbReference>
<dbReference type="Gene3D" id="3.40.390.10">
    <property type="entry name" value="Collagenase (Catalytic Domain)"/>
    <property type="match status" value="1"/>
</dbReference>
<dbReference type="Gene3D" id="1.10.472.150">
    <property type="entry name" value="Glucose-regulated metallo-peptidase M90, N-terminal domain"/>
    <property type="match status" value="1"/>
</dbReference>